<proteinExistence type="predicted"/>
<evidence type="ECO:0000256" key="1">
    <source>
        <dbReference type="ARBA" id="ARBA00022630"/>
    </source>
</evidence>
<dbReference type="InterPro" id="IPR013785">
    <property type="entry name" value="Aldolase_TIM"/>
</dbReference>
<feature type="transmembrane region" description="Helical" evidence="4">
    <location>
        <begin position="620"/>
        <end position="641"/>
    </location>
</feature>
<sequence>MACCGAGTSAPSGGEKDDFDEIKPVSGDYIIQLEVSSVSPIMEPSPSRKLDEPDDLEVDLQSSDALIEVLHHEDLRLIHGTYLQWLHEEQRAFPRRQDIEEKAFVSSLELEQWRLNKNEMQSRVRIICLSHVWECDQHPDPAGYQLEVLAKSQHWPASLSWYFIDFMSVSHLNRKDSMESLCPKYIYALYSHEKTFTYQITGFTPAAKFREALKSEVRAAYAFQDFSVIQGPTRLKHLILDDTPYLQRGWCLAEAQWSVMRSDPRRLVCLDSIEEHKAPMPPKMFQARVANGALRFRYFLDEEAIIYQQEKAFNQKAQSSTQLRLMKLPATEVLILAEALPFYVRLTKLSLSKCRLSVRVLTALAKGLEEHALRDLDLRDNAMNDASANGIAEIFRTNHHLKRVDLRQNSFSPAGAKAIASGLTDNSHVSELILRENQIQCHGASILAEALRFNDALEFLDVSFNQIRDDGAMAFAIALPDNQSLRTLNLAENLITSACLPSWATYLSSGQCRLQQLRFDGNLIDVDAEAAKVLEDSWHEGQRAGTQHLPSICGLGEIEDRVKQRLDRTWNSHASGPSSAAAAYVEFCRRPVLLAAMPCLPEACFYFASLQAEPSWDSPAGWVIAGALLVTFIVVCFHFVLELNSNARKACSSLALHLDLASALGAVIAALANALWTLPLCDTIPEAAACYSLSFVGLFALVLQQVRVTFTILKLLRNRPAMVLKTKLTEAVAAGLFGQVAELFEGPAFEEGEQWRALTRIKVRKEPSIKAPQLEDKVIEKGETFYVSEVRRAKLPTGDKHRLYLRLAASKGWVFDLGVAGDWYGKYIAEKVYEDEGGDSNPLGGIGRLEPCYSTGAVKKGVGKVGLEGDFLHAQKDEKVPWSFVRAWSLKAKQYSFKRVMHYVGYAELAAAVSNAGGLGIITALTVAQPPRGKEALRDEIRKCRQLTDKPFGVNITLLPVGVPPDFDGIVQVLIEEKVKVIETAGRNPEKVIKKCKDCGEAGMFVIHKCVAVRHAQTAAKMGADMISMDGFDCGGHPGEEDVGNWVLLAQASQELKIPFVASGGTATGVQLAAALAMGAEGVNMGTRFMATKEAPILQPIKDTMVKAKVTDTTHIFRTMGNTERVYKNKTVKEAGDMRSCGRQTLRLTNMI</sequence>
<gene>
    <name evidence="5" type="ORF">SCF082_LOCUS40856</name>
</gene>
<evidence type="ECO:0000256" key="3">
    <source>
        <dbReference type="ARBA" id="ARBA00023002"/>
    </source>
</evidence>
<keyword evidence="2" id="KW-0288">FMN</keyword>
<dbReference type="PANTHER" id="PTHR32332:SF20">
    <property type="entry name" value="2-NITROPROPANE DIOXYGENASE-LIKE PROTEIN"/>
    <property type="match status" value="1"/>
</dbReference>
<dbReference type="SUPFAM" id="SSF52047">
    <property type="entry name" value="RNI-like"/>
    <property type="match status" value="1"/>
</dbReference>
<dbReference type="PANTHER" id="PTHR32332">
    <property type="entry name" value="2-NITROPROPANE DIOXYGENASE"/>
    <property type="match status" value="1"/>
</dbReference>
<feature type="transmembrane region" description="Helical" evidence="4">
    <location>
        <begin position="696"/>
        <end position="716"/>
    </location>
</feature>
<dbReference type="Gene3D" id="3.20.20.70">
    <property type="entry name" value="Aldolase class I"/>
    <property type="match status" value="1"/>
</dbReference>
<dbReference type="SUPFAM" id="SSF51412">
    <property type="entry name" value="Inosine monophosphate dehydrogenase (IMPDH)"/>
    <property type="match status" value="1"/>
</dbReference>
<feature type="transmembrane region" description="Helical" evidence="4">
    <location>
        <begin position="653"/>
        <end position="676"/>
    </location>
</feature>
<accession>A0ABP0QEC5</accession>
<evidence type="ECO:0000313" key="6">
    <source>
        <dbReference type="Proteomes" id="UP001642464"/>
    </source>
</evidence>
<evidence type="ECO:0000256" key="4">
    <source>
        <dbReference type="SAM" id="Phobius"/>
    </source>
</evidence>
<organism evidence="5 6">
    <name type="scientific">Durusdinium trenchii</name>
    <dbReference type="NCBI Taxonomy" id="1381693"/>
    <lineage>
        <taxon>Eukaryota</taxon>
        <taxon>Sar</taxon>
        <taxon>Alveolata</taxon>
        <taxon>Dinophyceae</taxon>
        <taxon>Suessiales</taxon>
        <taxon>Symbiodiniaceae</taxon>
        <taxon>Durusdinium</taxon>
    </lineage>
</organism>
<dbReference type="Pfam" id="PF13516">
    <property type="entry name" value="LRR_6"/>
    <property type="match status" value="2"/>
</dbReference>
<evidence type="ECO:0000256" key="2">
    <source>
        <dbReference type="ARBA" id="ARBA00022643"/>
    </source>
</evidence>
<dbReference type="CDD" id="cd04730">
    <property type="entry name" value="NPD_like"/>
    <property type="match status" value="1"/>
</dbReference>
<keyword evidence="3" id="KW-0560">Oxidoreductase</keyword>
<protein>
    <submittedName>
        <fullName evidence="5">NADH:quinone reductase</fullName>
    </submittedName>
</protein>
<evidence type="ECO:0000313" key="5">
    <source>
        <dbReference type="EMBL" id="CAK9086379.1"/>
    </source>
</evidence>
<dbReference type="EMBL" id="CAXAMM010039429">
    <property type="protein sequence ID" value="CAK9086379.1"/>
    <property type="molecule type" value="Genomic_DNA"/>
</dbReference>
<dbReference type="Gene3D" id="3.80.10.10">
    <property type="entry name" value="Ribonuclease Inhibitor"/>
    <property type="match status" value="1"/>
</dbReference>
<keyword evidence="6" id="KW-1185">Reference proteome</keyword>
<keyword evidence="4" id="KW-0812">Transmembrane</keyword>
<keyword evidence="4" id="KW-0472">Membrane</keyword>
<reference evidence="5 6" key="1">
    <citation type="submission" date="2024-02" db="EMBL/GenBank/DDBJ databases">
        <authorList>
            <person name="Chen Y."/>
            <person name="Shah S."/>
            <person name="Dougan E. K."/>
            <person name="Thang M."/>
            <person name="Chan C."/>
        </authorList>
    </citation>
    <scope>NUCLEOTIDE SEQUENCE [LARGE SCALE GENOMIC DNA]</scope>
</reference>
<dbReference type="Proteomes" id="UP001642464">
    <property type="component" value="Unassembled WGS sequence"/>
</dbReference>
<comment type="caution">
    <text evidence="5">The sequence shown here is derived from an EMBL/GenBank/DDBJ whole genome shotgun (WGS) entry which is preliminary data.</text>
</comment>
<dbReference type="InterPro" id="IPR004136">
    <property type="entry name" value="NMO"/>
</dbReference>
<keyword evidence="1" id="KW-0285">Flavoprotein</keyword>
<name>A0ABP0QEC5_9DINO</name>
<dbReference type="Pfam" id="PF03060">
    <property type="entry name" value="NMO"/>
    <property type="match status" value="2"/>
</dbReference>
<dbReference type="InterPro" id="IPR032675">
    <property type="entry name" value="LRR_dom_sf"/>
</dbReference>
<dbReference type="SMART" id="SM00368">
    <property type="entry name" value="LRR_RI"/>
    <property type="match status" value="6"/>
</dbReference>
<dbReference type="InterPro" id="IPR001611">
    <property type="entry name" value="Leu-rich_rpt"/>
</dbReference>
<keyword evidence="4" id="KW-1133">Transmembrane helix</keyword>